<dbReference type="GO" id="GO:0005524">
    <property type="term" value="F:ATP binding"/>
    <property type="evidence" value="ECO:0007669"/>
    <property type="project" value="InterPro"/>
</dbReference>
<comment type="caution">
    <text evidence="5">The sequence shown here is derived from an EMBL/GenBank/DDBJ whole genome shotgun (WGS) entry which is preliminary data.</text>
</comment>
<dbReference type="InterPro" id="IPR020818">
    <property type="entry name" value="Chaperonin_GroES"/>
</dbReference>
<evidence type="ECO:0000256" key="1">
    <source>
        <dbReference type="ARBA" id="ARBA00006975"/>
    </source>
</evidence>
<proteinExistence type="inferred from homology"/>
<dbReference type="GO" id="GO:0044183">
    <property type="term" value="F:protein folding chaperone"/>
    <property type="evidence" value="ECO:0007669"/>
    <property type="project" value="InterPro"/>
</dbReference>
<keyword evidence="2 3" id="KW-0143">Chaperone</keyword>
<sequence length="104" mass="11356">MAKKLNVVPLADRVIVEPLSELERGAKTKSGIFIPETADKERPEQGVVVAVGPGKRTDEGVVYPVGVKVGDKIMFTKYGPDEIKIEGKEYFILSESNILAIIND</sequence>
<evidence type="ECO:0000256" key="4">
    <source>
        <dbReference type="RuleBase" id="RU000535"/>
    </source>
</evidence>
<dbReference type="GO" id="GO:0051087">
    <property type="term" value="F:protein-folding chaperone binding"/>
    <property type="evidence" value="ECO:0007669"/>
    <property type="project" value="TreeGrafter"/>
</dbReference>
<evidence type="ECO:0000313" key="6">
    <source>
        <dbReference type="Proteomes" id="UP000230833"/>
    </source>
</evidence>
<dbReference type="Gene3D" id="2.30.33.40">
    <property type="entry name" value="GroES chaperonin"/>
    <property type="match status" value="1"/>
</dbReference>
<dbReference type="CDD" id="cd00320">
    <property type="entry name" value="cpn10"/>
    <property type="match status" value="1"/>
</dbReference>
<evidence type="ECO:0000256" key="3">
    <source>
        <dbReference type="HAMAP-Rule" id="MF_00580"/>
    </source>
</evidence>
<organism evidence="5 6">
    <name type="scientific">Candidatus Vogelbacteria bacterium CG10_big_fil_rev_8_21_14_0_10_45_14</name>
    <dbReference type="NCBI Taxonomy" id="1975042"/>
    <lineage>
        <taxon>Bacteria</taxon>
        <taxon>Candidatus Vogeliibacteriota</taxon>
    </lineage>
</organism>
<keyword evidence="3" id="KW-0963">Cytoplasm</keyword>
<dbReference type="Proteomes" id="UP000230833">
    <property type="component" value="Unassembled WGS sequence"/>
</dbReference>
<name>A0A2H0RJA4_9BACT</name>
<dbReference type="GO" id="GO:0051082">
    <property type="term" value="F:unfolded protein binding"/>
    <property type="evidence" value="ECO:0007669"/>
    <property type="project" value="TreeGrafter"/>
</dbReference>
<dbReference type="HAMAP" id="MF_00580">
    <property type="entry name" value="CH10"/>
    <property type="match status" value="1"/>
</dbReference>
<comment type="similarity">
    <text evidence="1 3 4">Belongs to the GroES chaperonin family.</text>
</comment>
<dbReference type="SUPFAM" id="SSF50129">
    <property type="entry name" value="GroES-like"/>
    <property type="match status" value="1"/>
</dbReference>
<dbReference type="Pfam" id="PF00166">
    <property type="entry name" value="Cpn10"/>
    <property type="match status" value="1"/>
</dbReference>
<dbReference type="PANTHER" id="PTHR10772">
    <property type="entry name" value="10 KDA HEAT SHOCK PROTEIN"/>
    <property type="match status" value="1"/>
</dbReference>
<dbReference type="AlphaFoldDB" id="A0A2H0RJA4"/>
<evidence type="ECO:0000256" key="2">
    <source>
        <dbReference type="ARBA" id="ARBA00023186"/>
    </source>
</evidence>
<dbReference type="EMBL" id="PCYL01000040">
    <property type="protein sequence ID" value="PIR46547.1"/>
    <property type="molecule type" value="Genomic_DNA"/>
</dbReference>
<comment type="subcellular location">
    <subcellularLocation>
        <location evidence="3">Cytoplasm</location>
    </subcellularLocation>
</comment>
<reference evidence="5 6" key="1">
    <citation type="submission" date="2017-09" db="EMBL/GenBank/DDBJ databases">
        <title>Depth-based differentiation of microbial function through sediment-hosted aquifers and enrichment of novel symbionts in the deep terrestrial subsurface.</title>
        <authorList>
            <person name="Probst A.J."/>
            <person name="Ladd B."/>
            <person name="Jarett J.K."/>
            <person name="Geller-Mcgrath D.E."/>
            <person name="Sieber C.M."/>
            <person name="Emerson J.B."/>
            <person name="Anantharaman K."/>
            <person name="Thomas B.C."/>
            <person name="Malmstrom R."/>
            <person name="Stieglmeier M."/>
            <person name="Klingl A."/>
            <person name="Woyke T."/>
            <person name="Ryan C.M."/>
            <person name="Banfield J.F."/>
        </authorList>
    </citation>
    <scope>NUCLEOTIDE SEQUENCE [LARGE SCALE GENOMIC DNA]</scope>
    <source>
        <strain evidence="5">CG10_big_fil_rev_8_21_14_0_10_45_14</strain>
    </source>
</reference>
<dbReference type="FunFam" id="2.30.33.40:FF:000001">
    <property type="entry name" value="10 kDa chaperonin"/>
    <property type="match status" value="1"/>
</dbReference>
<dbReference type="InterPro" id="IPR011032">
    <property type="entry name" value="GroES-like_sf"/>
</dbReference>
<gene>
    <name evidence="3" type="primary">groES</name>
    <name evidence="3" type="synonym">groS</name>
    <name evidence="5" type="ORF">COV07_03945</name>
</gene>
<comment type="function">
    <text evidence="3 4">Together with the chaperonin GroEL, plays an essential role in assisting protein folding. The GroEL-GroES system forms a nano-cage that allows encapsulation of the non-native substrate proteins and provides a physical environment optimized to promote and accelerate protein folding. GroES binds to the apical surface of the GroEL ring, thereby capping the opening of the GroEL channel.</text>
</comment>
<dbReference type="InterPro" id="IPR037124">
    <property type="entry name" value="Chaperonin_GroES_sf"/>
</dbReference>
<dbReference type="SMART" id="SM00883">
    <property type="entry name" value="Cpn10"/>
    <property type="match status" value="1"/>
</dbReference>
<dbReference type="NCBIfam" id="NF001531">
    <property type="entry name" value="PRK00364.2-2"/>
    <property type="match status" value="1"/>
</dbReference>
<dbReference type="PRINTS" id="PR00297">
    <property type="entry name" value="CHAPERONIN10"/>
</dbReference>
<evidence type="ECO:0000313" key="5">
    <source>
        <dbReference type="EMBL" id="PIR46547.1"/>
    </source>
</evidence>
<protein>
    <recommendedName>
        <fullName evidence="3">Co-chaperonin GroES</fullName>
    </recommendedName>
    <alternativeName>
        <fullName evidence="3">10 kDa chaperonin</fullName>
    </alternativeName>
    <alternativeName>
        <fullName evidence="3">Chaperonin-10</fullName>
        <shortName evidence="3">Cpn10</shortName>
    </alternativeName>
</protein>
<dbReference type="PANTHER" id="PTHR10772:SF58">
    <property type="entry name" value="CO-CHAPERONIN GROES"/>
    <property type="match status" value="1"/>
</dbReference>
<dbReference type="GO" id="GO:0005737">
    <property type="term" value="C:cytoplasm"/>
    <property type="evidence" value="ECO:0007669"/>
    <property type="project" value="UniProtKB-SubCell"/>
</dbReference>
<accession>A0A2H0RJA4</accession>
<dbReference type="GO" id="GO:0046872">
    <property type="term" value="F:metal ion binding"/>
    <property type="evidence" value="ECO:0007669"/>
    <property type="project" value="TreeGrafter"/>
</dbReference>
<comment type="subunit">
    <text evidence="3">Heptamer of 7 subunits arranged in a ring. Interacts with the chaperonin GroEL.</text>
</comment>